<feature type="transmembrane region" description="Helical" evidence="1">
    <location>
        <begin position="137"/>
        <end position="154"/>
    </location>
</feature>
<sequence>MTPLVEIKILNFRESLKLCQRAVFTGLIISGVFYYLSGTADPEKLPQLPILNLEFNTVESLRAFLLVLYMGMGIAAWNFSHKAVEILSTIEDRDIALAVSKYPCIIVANFLIRLCLSAALIGIGLVLASQIFDGNHFYIFMLSFVVFPPFYMTLDNGKKIYQWGSESPQLEEAC</sequence>
<dbReference type="Proteomes" id="UP001597264">
    <property type="component" value="Unassembled WGS sequence"/>
</dbReference>
<gene>
    <name evidence="2" type="ORF">ACFQ2X_13140</name>
</gene>
<feature type="transmembrane region" description="Helical" evidence="1">
    <location>
        <begin position="21"/>
        <end position="40"/>
    </location>
</feature>
<dbReference type="EMBL" id="JBHTLR010000015">
    <property type="protein sequence ID" value="MFD1217553.1"/>
    <property type="molecule type" value="Genomic_DNA"/>
</dbReference>
<reference evidence="3" key="1">
    <citation type="journal article" date="2019" name="Int. J. Syst. Evol. Microbiol.">
        <title>The Global Catalogue of Microorganisms (GCM) 10K type strain sequencing project: providing services to taxonomists for standard genome sequencing and annotation.</title>
        <authorList>
            <consortium name="The Broad Institute Genomics Platform"/>
            <consortium name="The Broad Institute Genome Sequencing Center for Infectious Disease"/>
            <person name="Wu L."/>
            <person name="Ma J."/>
        </authorList>
    </citation>
    <scope>NUCLEOTIDE SEQUENCE [LARGE SCALE GENOMIC DNA]</scope>
    <source>
        <strain evidence="3">CCUG 54356</strain>
    </source>
</reference>
<accession>A0ABW3U9E4</accession>
<evidence type="ECO:0000313" key="3">
    <source>
        <dbReference type="Proteomes" id="UP001597264"/>
    </source>
</evidence>
<protein>
    <submittedName>
        <fullName evidence="2">Uncharacterized protein</fullName>
    </submittedName>
</protein>
<name>A0ABW3U9E4_9GAMM</name>
<evidence type="ECO:0000313" key="2">
    <source>
        <dbReference type="EMBL" id="MFD1217553.1"/>
    </source>
</evidence>
<feature type="transmembrane region" description="Helical" evidence="1">
    <location>
        <begin position="60"/>
        <end position="79"/>
    </location>
</feature>
<feature type="transmembrane region" description="Helical" evidence="1">
    <location>
        <begin position="110"/>
        <end position="131"/>
    </location>
</feature>
<keyword evidence="1" id="KW-0812">Transmembrane</keyword>
<keyword evidence="3" id="KW-1185">Reference proteome</keyword>
<keyword evidence="1" id="KW-0472">Membrane</keyword>
<evidence type="ECO:0000256" key="1">
    <source>
        <dbReference type="SAM" id="Phobius"/>
    </source>
</evidence>
<comment type="caution">
    <text evidence="2">The sequence shown here is derived from an EMBL/GenBank/DDBJ whole genome shotgun (WGS) entry which is preliminary data.</text>
</comment>
<keyword evidence="1" id="KW-1133">Transmembrane helix</keyword>
<proteinExistence type="predicted"/>
<organism evidence="2 3">
    <name type="scientific">Microbulbifer celer</name>
    <dbReference type="NCBI Taxonomy" id="435905"/>
    <lineage>
        <taxon>Bacteria</taxon>
        <taxon>Pseudomonadati</taxon>
        <taxon>Pseudomonadota</taxon>
        <taxon>Gammaproteobacteria</taxon>
        <taxon>Cellvibrionales</taxon>
        <taxon>Microbulbiferaceae</taxon>
        <taxon>Microbulbifer</taxon>
    </lineage>
</organism>
<dbReference type="RefSeq" id="WP_230436606.1">
    <property type="nucleotide sequence ID" value="NZ_CP087715.1"/>
</dbReference>